<dbReference type="EMBL" id="CP036455">
    <property type="protein sequence ID" value="QBI54305.1"/>
    <property type="molecule type" value="Genomic_DNA"/>
</dbReference>
<organism evidence="2 3">
    <name type="scientific">Streptomonospora litoralis</name>
    <dbReference type="NCBI Taxonomy" id="2498135"/>
    <lineage>
        <taxon>Bacteria</taxon>
        <taxon>Bacillati</taxon>
        <taxon>Actinomycetota</taxon>
        <taxon>Actinomycetes</taxon>
        <taxon>Streptosporangiales</taxon>
        <taxon>Nocardiopsidaceae</taxon>
        <taxon>Streptomonospora</taxon>
    </lineage>
</organism>
<feature type="compositionally biased region" description="Low complexity" evidence="1">
    <location>
        <begin position="267"/>
        <end position="290"/>
    </location>
</feature>
<feature type="compositionally biased region" description="Pro residues" evidence="1">
    <location>
        <begin position="343"/>
        <end position="365"/>
    </location>
</feature>
<feature type="region of interest" description="Disordered" evidence="1">
    <location>
        <begin position="248"/>
        <end position="390"/>
    </location>
</feature>
<evidence type="ECO:0000313" key="3">
    <source>
        <dbReference type="Proteomes" id="UP000292235"/>
    </source>
</evidence>
<proteinExistence type="predicted"/>
<sequence>MGIVDTLRSRALRRLVASNGGATQLRTPENPISPIAKTKQSHVACSFRVAAEGRHPVVGASPTRGSRRPTCSRIGATRCTYVRRYSPRRCSEVPSSHREFAMRNNAGRYAHQCPIPRWVRPRAAAAVAHEAHRMARKRPRHQLFVRLVAAAPAEATRKTVIDPQKSIPSGGGLPEVTPGRNERRVVTPPAPLGPCERPRPRPAARLPACAGPVGTQRRRLPAPAPAISDAPESAATIVAAVAKIPKNAAGSRHTGTIVPPPCDITDTRAPPGSPASSPTPSRGSPAGTGTDARGLALRRPRCRFSIWPPDTRQADKAAQQTRAAGRRHRRAPTGTRPDDRRLSPPPLSPSPFPPRTTPQPRPAPRPHSAERAPPQAAANRADRRAGFSRF</sequence>
<feature type="compositionally biased region" description="Basic and acidic residues" evidence="1">
    <location>
        <begin position="380"/>
        <end position="390"/>
    </location>
</feature>
<feature type="region of interest" description="Disordered" evidence="1">
    <location>
        <begin position="163"/>
        <end position="229"/>
    </location>
</feature>
<reference evidence="2 3" key="1">
    <citation type="submission" date="2019-02" db="EMBL/GenBank/DDBJ databases">
        <authorList>
            <person name="Khodamoradi S."/>
            <person name="Hahnke R.L."/>
            <person name="Kaempfer P."/>
            <person name="Schumann P."/>
            <person name="Rohde M."/>
            <person name="Steinert M."/>
            <person name="Luzhetskyy A."/>
            <person name="Wink J."/>
            <person name="Ruckert C."/>
        </authorList>
    </citation>
    <scope>NUCLEOTIDE SEQUENCE [LARGE SCALE GENOMIC DNA]</scope>
    <source>
        <strain evidence="2 3">M2</strain>
    </source>
</reference>
<accession>A0A4P6Q1A2</accession>
<dbReference type="KEGG" id="strr:EKD16_12615"/>
<name>A0A4P6Q1A2_9ACTN</name>
<evidence type="ECO:0000256" key="1">
    <source>
        <dbReference type="SAM" id="MobiDB-lite"/>
    </source>
</evidence>
<dbReference type="AlphaFoldDB" id="A0A4P6Q1A2"/>
<dbReference type="Proteomes" id="UP000292235">
    <property type="component" value="Chromosome"/>
</dbReference>
<evidence type="ECO:0000313" key="2">
    <source>
        <dbReference type="EMBL" id="QBI54305.1"/>
    </source>
</evidence>
<gene>
    <name evidence="2" type="ORF">EKD16_12615</name>
</gene>
<keyword evidence="3" id="KW-1185">Reference proteome</keyword>
<protein>
    <submittedName>
        <fullName evidence="2">Uncharacterized protein</fullName>
    </submittedName>
</protein>